<evidence type="ECO:0000256" key="3">
    <source>
        <dbReference type="SAM" id="MobiDB-lite"/>
    </source>
</evidence>
<gene>
    <name evidence="5" type="ORF">AAFF_G00350510</name>
</gene>
<proteinExistence type="predicted"/>
<keyword evidence="1" id="KW-0430">Lectin</keyword>
<accession>A0AAD7R625</accession>
<reference evidence="5" key="1">
    <citation type="journal article" date="2023" name="Science">
        <title>Genome structures resolve the early diversification of teleost fishes.</title>
        <authorList>
            <person name="Parey E."/>
            <person name="Louis A."/>
            <person name="Montfort J."/>
            <person name="Bouchez O."/>
            <person name="Roques C."/>
            <person name="Iampietro C."/>
            <person name="Lluch J."/>
            <person name="Castinel A."/>
            <person name="Donnadieu C."/>
            <person name="Desvignes T."/>
            <person name="Floi Bucao C."/>
            <person name="Jouanno E."/>
            <person name="Wen M."/>
            <person name="Mejri S."/>
            <person name="Dirks R."/>
            <person name="Jansen H."/>
            <person name="Henkel C."/>
            <person name="Chen W.J."/>
            <person name="Zahm M."/>
            <person name="Cabau C."/>
            <person name="Klopp C."/>
            <person name="Thompson A.W."/>
            <person name="Robinson-Rechavi M."/>
            <person name="Braasch I."/>
            <person name="Lecointre G."/>
            <person name="Bobe J."/>
            <person name="Postlethwait J.H."/>
            <person name="Berthelot C."/>
            <person name="Roest Crollius H."/>
            <person name="Guiguen Y."/>
        </authorList>
    </citation>
    <scope>NUCLEOTIDE SEQUENCE</scope>
    <source>
        <strain evidence="5">NC1722</strain>
    </source>
</reference>
<comment type="caution">
    <text evidence="5">The sequence shown here is derived from an EMBL/GenBank/DDBJ whole genome shotgun (WGS) entry which is preliminary data.</text>
</comment>
<evidence type="ECO:0000313" key="5">
    <source>
        <dbReference type="EMBL" id="KAJ8366571.1"/>
    </source>
</evidence>
<dbReference type="PROSITE" id="PS00615">
    <property type="entry name" value="C_TYPE_LECTIN_1"/>
    <property type="match status" value="1"/>
</dbReference>
<dbReference type="CDD" id="cd03590">
    <property type="entry name" value="CLECT_DC-SIGN_like"/>
    <property type="match status" value="1"/>
</dbReference>
<feature type="compositionally biased region" description="Acidic residues" evidence="3">
    <location>
        <begin position="229"/>
        <end position="240"/>
    </location>
</feature>
<sequence>MNNVERFVNNLPNMSASFSRLGDGEVQDESVIAADSVDLDSITEDDASKVAPFNQGVSVRDHRMSDSTSMQFKQRRGISWGNMEIKDNGVIKDTMEMHSQLSESLTVLKSERDQLQMNYSTLIVERDQLQKRLEPPCPEDWKEFQSRLYFPSRDTKTWSESQQYCTARGAELVTIKTREEQVFVNGIMAGSHFWIGLSDRNAEGTWKWVDGETLTSGFWKRGEPNNSGSDEDCATSEPENDPLKNWNDMPCNINRKWVCERPVCH</sequence>
<dbReference type="Pfam" id="PF00059">
    <property type="entry name" value="Lectin_C"/>
    <property type="match status" value="1"/>
</dbReference>
<dbReference type="InterPro" id="IPR016186">
    <property type="entry name" value="C-type_lectin-like/link_sf"/>
</dbReference>
<keyword evidence="2" id="KW-1015">Disulfide bond</keyword>
<dbReference type="EMBL" id="JAINUG010000573">
    <property type="protein sequence ID" value="KAJ8366571.1"/>
    <property type="molecule type" value="Genomic_DNA"/>
</dbReference>
<organism evidence="5 6">
    <name type="scientific">Aldrovandia affinis</name>
    <dbReference type="NCBI Taxonomy" id="143900"/>
    <lineage>
        <taxon>Eukaryota</taxon>
        <taxon>Metazoa</taxon>
        <taxon>Chordata</taxon>
        <taxon>Craniata</taxon>
        <taxon>Vertebrata</taxon>
        <taxon>Euteleostomi</taxon>
        <taxon>Actinopterygii</taxon>
        <taxon>Neopterygii</taxon>
        <taxon>Teleostei</taxon>
        <taxon>Notacanthiformes</taxon>
        <taxon>Halosauridae</taxon>
        <taxon>Aldrovandia</taxon>
    </lineage>
</organism>
<dbReference type="Gene3D" id="1.20.5.400">
    <property type="match status" value="1"/>
</dbReference>
<feature type="region of interest" description="Disordered" evidence="3">
    <location>
        <begin position="219"/>
        <end position="245"/>
    </location>
</feature>
<dbReference type="SUPFAM" id="SSF56436">
    <property type="entry name" value="C-type lectin-like"/>
    <property type="match status" value="1"/>
</dbReference>
<dbReference type="InterPro" id="IPR001304">
    <property type="entry name" value="C-type_lectin-like"/>
</dbReference>
<dbReference type="Proteomes" id="UP001221898">
    <property type="component" value="Unassembled WGS sequence"/>
</dbReference>
<dbReference type="SMART" id="SM00034">
    <property type="entry name" value="CLECT"/>
    <property type="match status" value="1"/>
</dbReference>
<dbReference type="InterPro" id="IPR016187">
    <property type="entry name" value="CTDL_fold"/>
</dbReference>
<dbReference type="InterPro" id="IPR033989">
    <property type="entry name" value="CD209-like_CTLD"/>
</dbReference>
<keyword evidence="6" id="KW-1185">Reference proteome</keyword>
<evidence type="ECO:0000313" key="6">
    <source>
        <dbReference type="Proteomes" id="UP001221898"/>
    </source>
</evidence>
<dbReference type="InterPro" id="IPR050111">
    <property type="entry name" value="C-type_lectin/snaclec_domain"/>
</dbReference>
<dbReference type="GO" id="GO:0030246">
    <property type="term" value="F:carbohydrate binding"/>
    <property type="evidence" value="ECO:0007669"/>
    <property type="project" value="UniProtKB-KW"/>
</dbReference>
<evidence type="ECO:0000259" key="4">
    <source>
        <dbReference type="PROSITE" id="PS50041"/>
    </source>
</evidence>
<dbReference type="Gene3D" id="3.10.100.10">
    <property type="entry name" value="Mannose-Binding Protein A, subunit A"/>
    <property type="match status" value="1"/>
</dbReference>
<dbReference type="PANTHER" id="PTHR22803">
    <property type="entry name" value="MANNOSE, PHOSPHOLIPASE, LECTIN RECEPTOR RELATED"/>
    <property type="match status" value="1"/>
</dbReference>
<evidence type="ECO:0000256" key="1">
    <source>
        <dbReference type="ARBA" id="ARBA00022734"/>
    </source>
</evidence>
<dbReference type="InterPro" id="IPR018378">
    <property type="entry name" value="C-type_lectin_CS"/>
</dbReference>
<protein>
    <recommendedName>
        <fullName evidence="4">C-type lectin domain-containing protein</fullName>
    </recommendedName>
</protein>
<feature type="domain" description="C-type lectin" evidence="4">
    <location>
        <begin position="144"/>
        <end position="260"/>
    </location>
</feature>
<dbReference type="PROSITE" id="PS50041">
    <property type="entry name" value="C_TYPE_LECTIN_2"/>
    <property type="match status" value="1"/>
</dbReference>
<name>A0AAD7R625_9TELE</name>
<dbReference type="AlphaFoldDB" id="A0AAD7R625"/>
<evidence type="ECO:0000256" key="2">
    <source>
        <dbReference type="ARBA" id="ARBA00023157"/>
    </source>
</evidence>